<dbReference type="Gene3D" id="1.10.20.10">
    <property type="entry name" value="Histone, subunit A"/>
    <property type="match status" value="1"/>
</dbReference>
<dbReference type="OrthoDB" id="2193813at2759"/>
<dbReference type="InParanoid" id="A0A4V3SJX1"/>
<dbReference type="InterPro" id="IPR037818">
    <property type="entry name" value="TAF8"/>
</dbReference>
<evidence type="ECO:0000256" key="4">
    <source>
        <dbReference type="ARBA" id="ARBA00023015"/>
    </source>
</evidence>
<dbReference type="GO" id="GO:0006367">
    <property type="term" value="P:transcription initiation at RNA polymerase II promoter"/>
    <property type="evidence" value="ECO:0007669"/>
    <property type="project" value="TreeGrafter"/>
</dbReference>
<dbReference type="CDD" id="cd00076">
    <property type="entry name" value="HFD_SF"/>
    <property type="match status" value="1"/>
</dbReference>
<keyword evidence="10" id="KW-1185">Reference proteome</keyword>
<evidence type="ECO:0000256" key="6">
    <source>
        <dbReference type="ARBA" id="ARBA00023242"/>
    </source>
</evidence>
<keyword evidence="4" id="KW-0805">Transcription regulation</keyword>
<dbReference type="GO" id="GO:0005669">
    <property type="term" value="C:transcription factor TFIID complex"/>
    <property type="evidence" value="ECO:0007669"/>
    <property type="project" value="InterPro"/>
</dbReference>
<dbReference type="CDD" id="cd08049">
    <property type="entry name" value="TAF8"/>
    <property type="match status" value="1"/>
</dbReference>
<dbReference type="Proteomes" id="UP000298138">
    <property type="component" value="Unassembled WGS sequence"/>
</dbReference>
<dbReference type="PANTHER" id="PTHR46469:SF1">
    <property type="entry name" value="TRANSCRIPTION INITIATION FACTOR TFIID SUBUNIT 8"/>
    <property type="match status" value="1"/>
</dbReference>
<feature type="domain" description="Transcription factor TFIID subunit 8 C-terminal" evidence="8">
    <location>
        <begin position="154"/>
        <end position="200"/>
    </location>
</feature>
<evidence type="ECO:0000313" key="9">
    <source>
        <dbReference type="EMBL" id="TGZ85625.1"/>
    </source>
</evidence>
<evidence type="ECO:0000256" key="1">
    <source>
        <dbReference type="ARBA" id="ARBA00004123"/>
    </source>
</evidence>
<dbReference type="PANTHER" id="PTHR46469">
    <property type="entry name" value="TRANSCRIPTION INITIATION FACTOR TFIID SUBUNIT 8"/>
    <property type="match status" value="1"/>
</dbReference>
<dbReference type="AlphaFoldDB" id="A0A4V3SJX1"/>
<keyword evidence="6" id="KW-0539">Nucleus</keyword>
<dbReference type="STRING" id="341454.A0A4V3SJX1"/>
<reference evidence="9 10" key="1">
    <citation type="submission" date="2019-04" db="EMBL/GenBank/DDBJ databases">
        <title>Comparative genomics and transcriptomics to analyze fruiting body development in filamentous ascomycetes.</title>
        <authorList>
            <consortium name="DOE Joint Genome Institute"/>
            <person name="Lutkenhaus R."/>
            <person name="Traeger S."/>
            <person name="Breuer J."/>
            <person name="Kuo A."/>
            <person name="Lipzen A."/>
            <person name="Pangilinan J."/>
            <person name="Dilworth D."/>
            <person name="Sandor L."/>
            <person name="Poggeler S."/>
            <person name="Barry K."/>
            <person name="Grigoriev I.V."/>
            <person name="Nowrousian M."/>
        </authorList>
    </citation>
    <scope>NUCLEOTIDE SEQUENCE [LARGE SCALE GENOMIC DNA]</scope>
    <source>
        <strain evidence="9 10">CBS 389.68</strain>
    </source>
</reference>
<accession>A0A4V3SJX1</accession>
<keyword evidence="5" id="KW-0804">Transcription</keyword>
<comment type="subcellular location">
    <subcellularLocation>
        <location evidence="1">Nucleus</location>
    </subcellularLocation>
</comment>
<organism evidence="9 10">
    <name type="scientific">Ascodesmis nigricans</name>
    <dbReference type="NCBI Taxonomy" id="341454"/>
    <lineage>
        <taxon>Eukaryota</taxon>
        <taxon>Fungi</taxon>
        <taxon>Dikarya</taxon>
        <taxon>Ascomycota</taxon>
        <taxon>Pezizomycotina</taxon>
        <taxon>Pezizomycetes</taxon>
        <taxon>Pezizales</taxon>
        <taxon>Ascodesmidaceae</taxon>
        <taxon>Ascodesmis</taxon>
    </lineage>
</organism>
<name>A0A4V3SJX1_9PEZI</name>
<evidence type="ECO:0000313" key="10">
    <source>
        <dbReference type="Proteomes" id="UP000298138"/>
    </source>
</evidence>
<feature type="region of interest" description="Disordered" evidence="7">
    <location>
        <begin position="210"/>
        <end position="230"/>
    </location>
</feature>
<evidence type="ECO:0000259" key="8">
    <source>
        <dbReference type="Pfam" id="PF10406"/>
    </source>
</evidence>
<evidence type="ECO:0000256" key="5">
    <source>
        <dbReference type="ARBA" id="ARBA00023163"/>
    </source>
</evidence>
<gene>
    <name evidence="9" type="ORF">EX30DRAFT_361434</name>
</gene>
<evidence type="ECO:0000256" key="7">
    <source>
        <dbReference type="SAM" id="MobiDB-lite"/>
    </source>
</evidence>
<sequence>MTTEPRKRRRRNLVPPAPTYPDAAVIVSEDIAASILQRSIAQLLLAAGFAGADPLALEEMRRLAEQRFITLLQTLSLFTGSHRRTRATIFDFEDTLNLLHIPVSDLYHEARTHFTRAQPTLPPPPPPLPAELPPPNLDNLLGAELKVPKKKRPYKHLPDFPSSHTWKATPVFAERPSEPREIREKATQEARLAEVALRKLLVAGSMGRHGIEEDKKGNDTPEKEVAVSGRKREREKLWDLAVEELEKERRAGFAEIMDGSAGGSDMFSDVVVNAESKYWRKGNGKRVLRA</sequence>
<dbReference type="InterPro" id="IPR009072">
    <property type="entry name" value="Histone-fold"/>
</dbReference>
<dbReference type="EMBL" id="ML220112">
    <property type="protein sequence ID" value="TGZ85625.1"/>
    <property type="molecule type" value="Genomic_DNA"/>
</dbReference>
<dbReference type="GO" id="GO:0046982">
    <property type="term" value="F:protein heterodimerization activity"/>
    <property type="evidence" value="ECO:0007669"/>
    <property type="project" value="InterPro"/>
</dbReference>
<dbReference type="Pfam" id="PF10406">
    <property type="entry name" value="TAF8_C"/>
    <property type="match status" value="1"/>
</dbReference>
<proteinExistence type="inferred from homology"/>
<comment type="similarity">
    <text evidence="2">Belongs to the TAF8 family.</text>
</comment>
<evidence type="ECO:0000256" key="3">
    <source>
        <dbReference type="ARBA" id="ARBA00017307"/>
    </source>
</evidence>
<dbReference type="InterPro" id="IPR019473">
    <property type="entry name" value="TFIID_su8_C"/>
</dbReference>
<evidence type="ECO:0000256" key="2">
    <source>
        <dbReference type="ARBA" id="ARBA00008767"/>
    </source>
</evidence>
<protein>
    <recommendedName>
        <fullName evidence="3">Transcription initiation factor TFIID subunit 8</fullName>
    </recommendedName>
</protein>